<evidence type="ECO:0000313" key="10">
    <source>
        <dbReference type="Proteomes" id="UP000187012"/>
    </source>
</evidence>
<dbReference type="GO" id="GO:0009279">
    <property type="term" value="C:cell outer membrane"/>
    <property type="evidence" value="ECO:0007669"/>
    <property type="project" value="UniProtKB-SubCell"/>
</dbReference>
<dbReference type="Pfam" id="PF03958">
    <property type="entry name" value="Secretin_N"/>
    <property type="match status" value="1"/>
</dbReference>
<dbReference type="InterPro" id="IPR005644">
    <property type="entry name" value="NolW-like"/>
</dbReference>
<evidence type="ECO:0000256" key="2">
    <source>
        <dbReference type="ARBA" id="ARBA00022729"/>
    </source>
</evidence>
<dbReference type="STRING" id="1247936.BN2475_510054"/>
<keyword evidence="3 4" id="KW-0813">Transport</keyword>
<dbReference type="InterPro" id="IPR004846">
    <property type="entry name" value="T2SS/T3SS_dom"/>
</dbReference>
<evidence type="ECO:0000313" key="9">
    <source>
        <dbReference type="EMBL" id="SIT44988.1"/>
    </source>
</evidence>
<feature type="domain" description="SPI-1 type 3 secretion system secretin N0" evidence="8">
    <location>
        <begin position="124"/>
        <end position="192"/>
    </location>
</feature>
<accession>A0A1N7SC65</accession>
<evidence type="ECO:0000259" key="7">
    <source>
        <dbReference type="Pfam" id="PF03958"/>
    </source>
</evidence>
<dbReference type="InterPro" id="IPR003522">
    <property type="entry name" value="T3SS_OM_pore_YscC"/>
</dbReference>
<dbReference type="InterPro" id="IPR049034">
    <property type="entry name" value="T3S_SPI-1_N0"/>
</dbReference>
<dbReference type="InterPro" id="IPR050810">
    <property type="entry name" value="Bact_Secretion_Sys_Channel"/>
</dbReference>
<dbReference type="AlphaFoldDB" id="A0A1N7SC65"/>
<keyword evidence="3" id="KW-0653">Protein transport</keyword>
<gene>
    <name evidence="9" type="primary">bsaO</name>
    <name evidence="3" type="synonym">sctC</name>
    <name evidence="9" type="ORF">BN2475_510054</name>
</gene>
<dbReference type="Gene3D" id="3.55.50.30">
    <property type="match status" value="1"/>
</dbReference>
<dbReference type="InterPro" id="IPR038591">
    <property type="entry name" value="NolW-like_sf"/>
</dbReference>
<evidence type="ECO:0000256" key="3">
    <source>
        <dbReference type="HAMAP-Rule" id="MF_02219"/>
    </source>
</evidence>
<dbReference type="GO" id="GO:0030254">
    <property type="term" value="P:protein secretion by the type III secretion system"/>
    <property type="evidence" value="ECO:0007669"/>
    <property type="project" value="UniProtKB-UniRule"/>
</dbReference>
<comment type="subunit">
    <text evidence="3">The core secretion machinery of the T3SS is composed of approximately 20 different proteins, including cytoplasmic components, a base, an export apparatus and a needle. This subunit is part of the base, which anchors the injectisome in the bacterial cell envelope. Forms a stable homooligomeric complex.</text>
</comment>
<dbReference type="Pfam" id="PF21304">
    <property type="entry name" value="T3S_SPI-1_N0"/>
    <property type="match status" value="1"/>
</dbReference>
<dbReference type="EMBL" id="CYGX02000051">
    <property type="protein sequence ID" value="SIT44988.1"/>
    <property type="molecule type" value="Genomic_DNA"/>
</dbReference>
<evidence type="ECO:0000259" key="8">
    <source>
        <dbReference type="Pfam" id="PF21304"/>
    </source>
</evidence>
<feature type="region of interest" description="Disordered" evidence="5">
    <location>
        <begin position="95"/>
        <end position="122"/>
    </location>
</feature>
<comment type="similarity">
    <text evidence="3">Belongs to the bacterial secretin family. T3SS SctC subfamily.</text>
</comment>
<comment type="subcellular location">
    <subcellularLocation>
        <location evidence="1 3 4">Cell outer membrane</location>
    </subcellularLocation>
</comment>
<keyword evidence="3" id="KW-0998">Cell outer membrane</keyword>
<keyword evidence="3" id="KW-0811">Translocation</keyword>
<evidence type="ECO:0000256" key="5">
    <source>
        <dbReference type="SAM" id="MobiDB-lite"/>
    </source>
</evidence>
<feature type="domain" description="NolW-like" evidence="7">
    <location>
        <begin position="269"/>
        <end position="418"/>
    </location>
</feature>
<sequence length="668" mass="71444" precursor="true">MNDHAAKWSAVLMMSLLTLRAAQARPEAFVGAGDDAVSSGVAMSRLAPLGNGTMGHSSADGIAATQSAAADAARLQPVLQAESTSRAQTLPVAMGNVQPAPSESSSAQRGDLPVTDKSESESNFVANDVSSETLLNALSGQMNRPIVASEKVRKKRVTGEFDLAHPRALLRQLSDRMALLWYDDGSAIYLYDNSEIKNAMVSMQQATVQSLRTFARATDLYDSRFPIRGADLGGTFYVTGAPIYVNLVTAAARYLDQLHLNNETEKQVVKVVRLQNSFVEDRTYDLRDRQVDIPGMATVLTQIYGGGGNPRLVSSAAERPAATTPTAAIANANTNVNPMVNVPFSMSAALPPPDSSSPHASVPQIAALGAPPGMAVSAADGVRAVAFPGTNSIVLAGPMDKVVNMEVLIDSLDVAKRQIELSLWIIDIKKSCLNELGLNWQGKVGAGNFSVGLNDSRNFTTLDGAQFLASVAGLSQKGDAMVVSRPVLLTQENVKATFDSNQTFYAKLIGERTAQLSHVTYGTMINVLPRLTKDGSQVEMDINVEDGNANSPSGDTNATLPLVSRTRINTVARVPVEMSLLIGGNTRDNVNRQDYRIPGLASIPLIGALFRGHTVRHEQVVRVFLIQPKPLGPGVRWNDGQSWESGDVSSNQTLRATVHLLQSYLDKQ</sequence>
<dbReference type="PANTHER" id="PTHR30332:SF5">
    <property type="entry name" value="SPI-1 TYPE 3 SECRETION SYSTEM SECRETIN"/>
    <property type="match status" value="1"/>
</dbReference>
<feature type="chain" id="PRO_5026400781" description="Type 3 secretion system secretin" evidence="3">
    <location>
        <begin position="25"/>
        <end position="668"/>
    </location>
</feature>
<feature type="signal peptide" evidence="3">
    <location>
        <begin position="1"/>
        <end position="24"/>
    </location>
</feature>
<keyword evidence="3" id="KW-0472">Membrane</keyword>
<organism evidence="9 10">
    <name type="scientific">Paraburkholderia ribeironis</name>
    <dbReference type="NCBI Taxonomy" id="1247936"/>
    <lineage>
        <taxon>Bacteria</taxon>
        <taxon>Pseudomonadati</taxon>
        <taxon>Pseudomonadota</taxon>
        <taxon>Betaproteobacteria</taxon>
        <taxon>Burkholderiales</taxon>
        <taxon>Burkholderiaceae</taxon>
        <taxon>Paraburkholderia</taxon>
    </lineage>
</organism>
<comment type="function">
    <text evidence="3">Component of the type III secretion system (T3SS), also called injectisome, which is used to inject bacterial effector proteins into eukaryotic host cells. Forms a ring-shaped multimeric structure with an apparent central pore in the outer membrane.</text>
</comment>
<dbReference type="PANTHER" id="PTHR30332">
    <property type="entry name" value="PROBABLE GENERAL SECRETION PATHWAY PROTEIN D"/>
    <property type="match status" value="1"/>
</dbReference>
<dbReference type="GO" id="GO:0015627">
    <property type="term" value="C:type II protein secretion system complex"/>
    <property type="evidence" value="ECO:0007669"/>
    <property type="project" value="TreeGrafter"/>
</dbReference>
<name>A0A1N7SC65_9BURK</name>
<keyword evidence="10" id="KW-1185">Reference proteome</keyword>
<feature type="domain" description="Type II/III secretion system secretin-like" evidence="6">
    <location>
        <begin position="474"/>
        <end position="629"/>
    </location>
</feature>
<dbReference type="Gene3D" id="3.30.1370.120">
    <property type="match status" value="1"/>
</dbReference>
<dbReference type="GO" id="GO:0030257">
    <property type="term" value="C:type III protein secretion system complex"/>
    <property type="evidence" value="ECO:0007669"/>
    <property type="project" value="UniProtKB-UniRule"/>
</dbReference>
<evidence type="ECO:0000256" key="4">
    <source>
        <dbReference type="RuleBase" id="RU004004"/>
    </source>
</evidence>
<dbReference type="Proteomes" id="UP000187012">
    <property type="component" value="Unassembled WGS sequence"/>
</dbReference>
<proteinExistence type="inferred from homology"/>
<dbReference type="HAMAP" id="MF_02219">
    <property type="entry name" value="Type_III_secretin"/>
    <property type="match status" value="1"/>
</dbReference>
<protein>
    <recommendedName>
        <fullName evidence="3">Type 3 secretion system secretin</fullName>
        <shortName evidence="3">T3SS secretin</shortName>
    </recommendedName>
</protein>
<reference evidence="9 10" key="1">
    <citation type="submission" date="2016-12" db="EMBL/GenBank/DDBJ databases">
        <authorList>
            <person name="Song W.-J."/>
            <person name="Kurnit D.M."/>
        </authorList>
    </citation>
    <scope>NUCLEOTIDE SEQUENCE [LARGE SCALE GENOMIC DNA]</scope>
    <source>
        <strain evidence="9 10">STM7296</strain>
    </source>
</reference>
<evidence type="ECO:0000259" key="6">
    <source>
        <dbReference type="Pfam" id="PF00263"/>
    </source>
</evidence>
<dbReference type="PRINTS" id="PR01337">
    <property type="entry name" value="TYPE3OMGPROT"/>
</dbReference>
<dbReference type="Pfam" id="PF00263">
    <property type="entry name" value="Secretin"/>
    <property type="match status" value="1"/>
</dbReference>
<dbReference type="NCBIfam" id="TIGR02516">
    <property type="entry name" value="type_III_yscC"/>
    <property type="match status" value="1"/>
</dbReference>
<evidence type="ECO:0000256" key="1">
    <source>
        <dbReference type="ARBA" id="ARBA00004442"/>
    </source>
</evidence>
<feature type="compositionally biased region" description="Polar residues" evidence="5">
    <location>
        <begin position="99"/>
        <end position="108"/>
    </location>
</feature>
<keyword evidence="2 3" id="KW-0732">Signal</keyword>